<keyword evidence="1" id="KW-0378">Hydrolase</keyword>
<name>A0A8I0T8Q2_BRUAN</name>
<proteinExistence type="predicted"/>
<dbReference type="SUPFAM" id="SSF109604">
    <property type="entry name" value="HD-domain/PDEase-like"/>
    <property type="match status" value="1"/>
</dbReference>
<gene>
    <name evidence="1" type="ORF">IH622_13480</name>
</gene>
<organism evidence="1 2">
    <name type="scientific">Brucella anthropi</name>
    <name type="common">Ochrobactrum anthropi</name>
    <dbReference type="NCBI Taxonomy" id="529"/>
    <lineage>
        <taxon>Bacteria</taxon>
        <taxon>Pseudomonadati</taxon>
        <taxon>Pseudomonadota</taxon>
        <taxon>Alphaproteobacteria</taxon>
        <taxon>Hyphomicrobiales</taxon>
        <taxon>Brucellaceae</taxon>
        <taxon>Brucella/Ochrobactrum group</taxon>
        <taxon>Brucella</taxon>
    </lineage>
</organism>
<dbReference type="AlphaFoldDB" id="A0A8I0T8Q2"/>
<comment type="caution">
    <text evidence="1">The sequence shown here is derived from an EMBL/GenBank/DDBJ whole genome shotgun (WGS) entry which is preliminary data.</text>
</comment>
<accession>A0A8I0T8Q2</accession>
<protein>
    <submittedName>
        <fullName evidence="1">Phosphohydrolase</fullName>
    </submittedName>
</protein>
<dbReference type="Proteomes" id="UP000642265">
    <property type="component" value="Unassembled WGS sequence"/>
</dbReference>
<dbReference type="EMBL" id="JACZKO010000038">
    <property type="protein sequence ID" value="MBE0561808.1"/>
    <property type="molecule type" value="Genomic_DNA"/>
</dbReference>
<evidence type="ECO:0000313" key="1">
    <source>
        <dbReference type="EMBL" id="MBE0561808.1"/>
    </source>
</evidence>
<sequence length="178" mass="20054">MSWMQTYTGRKFTPLNPSPADIDIVDIAHALSMTCRFGGHCKQFYSVAQHSVLMAEMAAPQDKLRALLHDAAEAYIGDLIRPVKVHNDSFCRIEDIVELAIADALGMPFPITNAAVKELDNRILTDERDQVLTHTPCSFDDGWPNLPPLGVTIEEWSPFVAREKFLNAFQEYNRVSDF</sequence>
<reference evidence="1" key="1">
    <citation type="submission" date="2020-09" db="EMBL/GenBank/DDBJ databases">
        <authorList>
            <person name="Dalcin Martins P."/>
        </authorList>
    </citation>
    <scope>NUCLEOTIDE SEQUENCE</scope>
    <source>
        <strain evidence="1">MAG47</strain>
    </source>
</reference>
<reference evidence="1" key="2">
    <citation type="submission" date="2020-10" db="EMBL/GenBank/DDBJ databases">
        <title>Enrichment of novel Verrucomicrobia, Bacteroidetes and Krumholzibacteria in an oxygen-limited, methane- and iron-fed bioreactor inoculated with Bothnian Sea sediments.</title>
        <authorList>
            <person name="Martins P.D."/>
            <person name="de Jong A."/>
            <person name="Lenstra W.K."/>
            <person name="van Helmond N.A.G.M."/>
            <person name="Slomp C.P."/>
            <person name="Jetten M.S.M."/>
            <person name="Welte C.U."/>
            <person name="Rasigraf O."/>
        </authorList>
    </citation>
    <scope>NUCLEOTIDE SEQUENCE</scope>
    <source>
        <strain evidence="1">MAG47</strain>
    </source>
</reference>
<dbReference type="Gene3D" id="1.10.3210.10">
    <property type="entry name" value="Hypothetical protein af1432"/>
    <property type="match status" value="1"/>
</dbReference>
<evidence type="ECO:0000313" key="2">
    <source>
        <dbReference type="Proteomes" id="UP000642265"/>
    </source>
</evidence>
<dbReference type="GO" id="GO:0016787">
    <property type="term" value="F:hydrolase activity"/>
    <property type="evidence" value="ECO:0007669"/>
    <property type="project" value="UniProtKB-KW"/>
</dbReference>